<dbReference type="PANTHER" id="PTHR47837:SF1">
    <property type="entry name" value="GTP PYROPHOSPHOKINASE YJBM"/>
    <property type="match status" value="1"/>
</dbReference>
<evidence type="ECO:0000313" key="2">
    <source>
        <dbReference type="EMBL" id="MDK7064114.1"/>
    </source>
</evidence>
<dbReference type="SUPFAM" id="SSF81301">
    <property type="entry name" value="Nucleotidyltransferase"/>
    <property type="match status" value="1"/>
</dbReference>
<dbReference type="InterPro" id="IPR007685">
    <property type="entry name" value="RelA_SpoT"/>
</dbReference>
<sequence length="377" mass="44052">MMTISRSQANRAGKILKTGKISDEYYDAISILDAWRKQHENPAKIFFKKLLEITNKYPNSIATYRLKRKESILNKLNRNNNHFKLGEIDDIVGCRVIVDSVDEVYKIYNEIIDLKQSGYIGIKTIKDYIKEPESSGYRSLHVIINQLCSYEEESRTYRIELQIRTRLQHYWSTAVEAMGEIDGVEYKNPTLSACDNTHRIKSCLKFFKLISELVIAREYKNSKSNKTIESINAELEKPDFREIIEDLTLVQESISIKIHGSFDISEKRLYLLEFSRETQELNVYSYTIDLTDEAIEDYNNSENNIRYKKKYGVNNDASQKKDKNQKDSSITNSITVNTKVRDINRVLVYAKNNEQLYDAYPNYSYAIGKFIDFVETR</sequence>
<dbReference type="AlphaFoldDB" id="A0AAW6Y0M4"/>
<dbReference type="InterPro" id="IPR052366">
    <property type="entry name" value="GTP_Pyrophosphokinase"/>
</dbReference>
<dbReference type="Pfam" id="PF04607">
    <property type="entry name" value="RelA_SpoT"/>
    <property type="match status" value="1"/>
</dbReference>
<dbReference type="Gene3D" id="3.30.460.10">
    <property type="entry name" value="Beta Polymerase, domain 2"/>
    <property type="match status" value="1"/>
</dbReference>
<dbReference type="Proteomes" id="UP001237784">
    <property type="component" value="Unassembled WGS sequence"/>
</dbReference>
<reference evidence="2" key="1">
    <citation type="submission" date="2023-05" db="EMBL/GenBank/DDBJ databases">
        <title>Cataloging the Phylogenetic Diversity of Human Bladder Bacteria.</title>
        <authorList>
            <person name="Du J."/>
        </authorList>
    </citation>
    <scope>NUCLEOTIDE SEQUENCE</scope>
    <source>
        <strain evidence="2">UMB6789</strain>
    </source>
</reference>
<dbReference type="CDD" id="cd05399">
    <property type="entry name" value="NT_Rel-Spo_like"/>
    <property type="match status" value="1"/>
</dbReference>
<dbReference type="GO" id="GO:0015969">
    <property type="term" value="P:guanosine tetraphosphate metabolic process"/>
    <property type="evidence" value="ECO:0007669"/>
    <property type="project" value="InterPro"/>
</dbReference>
<feature type="domain" description="RelA/SpoT" evidence="1">
    <location>
        <begin position="64"/>
        <end position="186"/>
    </location>
</feature>
<protein>
    <submittedName>
        <fullName evidence="2">RelA/SpoT domain-containing protein</fullName>
    </submittedName>
</protein>
<gene>
    <name evidence="2" type="ORF">QP372_06285</name>
</gene>
<dbReference type="PANTHER" id="PTHR47837">
    <property type="entry name" value="GTP PYROPHOSPHOKINASE YJBM"/>
    <property type="match status" value="1"/>
</dbReference>
<dbReference type="EMBL" id="JASOME010000009">
    <property type="protein sequence ID" value="MDK7064114.1"/>
    <property type="molecule type" value="Genomic_DNA"/>
</dbReference>
<evidence type="ECO:0000313" key="3">
    <source>
        <dbReference type="Proteomes" id="UP001237784"/>
    </source>
</evidence>
<accession>A0AAW6Y0M4</accession>
<evidence type="ECO:0000259" key="1">
    <source>
        <dbReference type="SMART" id="SM00954"/>
    </source>
</evidence>
<comment type="caution">
    <text evidence="2">The sequence shown here is derived from an EMBL/GenBank/DDBJ whole genome shotgun (WGS) entry which is preliminary data.</text>
</comment>
<proteinExistence type="predicted"/>
<dbReference type="SMART" id="SM00954">
    <property type="entry name" value="RelA_SpoT"/>
    <property type="match status" value="1"/>
</dbReference>
<organism evidence="2 3">
    <name type="scientific">Gardnerella vaginalis</name>
    <dbReference type="NCBI Taxonomy" id="2702"/>
    <lineage>
        <taxon>Bacteria</taxon>
        <taxon>Bacillati</taxon>
        <taxon>Actinomycetota</taxon>
        <taxon>Actinomycetes</taxon>
        <taxon>Bifidobacteriales</taxon>
        <taxon>Bifidobacteriaceae</taxon>
        <taxon>Gardnerella</taxon>
    </lineage>
</organism>
<name>A0AAW6Y0M4_GARVA</name>
<dbReference type="InterPro" id="IPR043519">
    <property type="entry name" value="NT_sf"/>
</dbReference>